<dbReference type="EMBL" id="JAVDVQ010000006">
    <property type="protein sequence ID" value="MDR7082567.1"/>
    <property type="molecule type" value="Genomic_DNA"/>
</dbReference>
<comment type="caution">
    <text evidence="1">The sequence shown here is derived from an EMBL/GenBank/DDBJ whole genome shotgun (WGS) entry which is preliminary data.</text>
</comment>
<protein>
    <submittedName>
        <fullName evidence="1">Uncharacterized protein</fullName>
    </submittedName>
</protein>
<evidence type="ECO:0000313" key="2">
    <source>
        <dbReference type="Proteomes" id="UP001252243"/>
    </source>
</evidence>
<keyword evidence="2" id="KW-1185">Reference proteome</keyword>
<organism evidence="1 2">
    <name type="scientific">Arthrobacter ginsengisoli</name>
    <dbReference type="NCBI Taxonomy" id="1356565"/>
    <lineage>
        <taxon>Bacteria</taxon>
        <taxon>Bacillati</taxon>
        <taxon>Actinomycetota</taxon>
        <taxon>Actinomycetes</taxon>
        <taxon>Micrococcales</taxon>
        <taxon>Micrococcaceae</taxon>
        <taxon>Arthrobacter</taxon>
    </lineage>
</organism>
<dbReference type="RefSeq" id="WP_310055985.1">
    <property type="nucleotide sequence ID" value="NZ_JAVDVQ010000006.1"/>
</dbReference>
<proteinExistence type="predicted"/>
<name>A0ABU1UBI7_9MICC</name>
<sequence>MSRPRGTIEDLHADLLFMRKNRGFTPTRIADAGTLRHVLGGDQEPFERLRERFVSAINSLHDPAPDLLLAAFGLSAATAELKTLMERRKYYGALINRGTDTVAALEDAALEGLRAQLLTGWYPASPLTARLPELHNGVVQEAVNVITVIKDRRWQETREHYRFFAAFDEADYIAISTSFPGKPIPEGDFTVRTKEIGNSFTHQFWHKTPMRRGHSYDLRFTLTPDTDYGEPGVILEESRAFHERTLTASFEAIFLGAKPSIIWRVERLTHFERPGDPTRSNILTFDDGSTVRASYRDLYGGLFNGIAWQW</sequence>
<dbReference type="Proteomes" id="UP001252243">
    <property type="component" value="Unassembled WGS sequence"/>
</dbReference>
<gene>
    <name evidence="1" type="ORF">J2X01_001856</name>
</gene>
<evidence type="ECO:0000313" key="1">
    <source>
        <dbReference type="EMBL" id="MDR7082567.1"/>
    </source>
</evidence>
<accession>A0ABU1UBI7</accession>
<reference evidence="1 2" key="1">
    <citation type="submission" date="2023-07" db="EMBL/GenBank/DDBJ databases">
        <title>Sorghum-associated microbial communities from plants grown in Nebraska, USA.</title>
        <authorList>
            <person name="Schachtman D."/>
        </authorList>
    </citation>
    <scope>NUCLEOTIDE SEQUENCE [LARGE SCALE GENOMIC DNA]</scope>
    <source>
        <strain evidence="1 2">BE167</strain>
    </source>
</reference>